<dbReference type="PANTHER" id="PTHR33745:SF3">
    <property type="entry name" value="RSBT CO-ANTAGONIST PROTEIN RSBRC"/>
    <property type="match status" value="1"/>
</dbReference>
<dbReference type="PANTHER" id="PTHR33745">
    <property type="entry name" value="RSBT ANTAGONIST PROTEIN RSBS-RELATED"/>
    <property type="match status" value="1"/>
</dbReference>
<dbReference type="InterPro" id="IPR002645">
    <property type="entry name" value="STAS_dom"/>
</dbReference>
<evidence type="ECO:0000313" key="3">
    <source>
        <dbReference type="EMBL" id="MBM7693919.1"/>
    </source>
</evidence>
<dbReference type="PROSITE" id="PS50801">
    <property type="entry name" value="STAS"/>
    <property type="match status" value="1"/>
</dbReference>
<dbReference type="Gene3D" id="3.30.750.24">
    <property type="entry name" value="STAS domain"/>
    <property type="match status" value="1"/>
</dbReference>
<dbReference type="RefSeq" id="WP_204545103.1">
    <property type="nucleotide sequence ID" value="NZ_JAFBFI010000016.1"/>
</dbReference>
<dbReference type="InterPro" id="IPR036513">
    <property type="entry name" value="STAS_dom_sf"/>
</dbReference>
<dbReference type="Pfam" id="PF01740">
    <property type="entry name" value="STAS"/>
    <property type="match status" value="1"/>
</dbReference>
<accession>A0ABS2QMH8</accession>
<keyword evidence="1" id="KW-0597">Phosphoprotein</keyword>
<evidence type="ECO:0000313" key="4">
    <source>
        <dbReference type="Proteomes" id="UP000823486"/>
    </source>
</evidence>
<dbReference type="CDD" id="cd07041">
    <property type="entry name" value="STAS_RsbR_RsbS_like"/>
    <property type="match status" value="1"/>
</dbReference>
<organism evidence="3 4">
    <name type="scientific">Peribacillus deserti</name>
    <dbReference type="NCBI Taxonomy" id="673318"/>
    <lineage>
        <taxon>Bacteria</taxon>
        <taxon>Bacillati</taxon>
        <taxon>Bacillota</taxon>
        <taxon>Bacilli</taxon>
        <taxon>Bacillales</taxon>
        <taxon>Bacillaceae</taxon>
        <taxon>Peribacillus</taxon>
    </lineage>
</organism>
<name>A0ABS2QMH8_9BACI</name>
<evidence type="ECO:0000259" key="2">
    <source>
        <dbReference type="PROSITE" id="PS50801"/>
    </source>
</evidence>
<keyword evidence="4" id="KW-1185">Reference proteome</keyword>
<dbReference type="InterPro" id="IPR051932">
    <property type="entry name" value="Bact_StressResp_Reg"/>
</dbReference>
<proteinExistence type="predicted"/>
<dbReference type="EMBL" id="JAFBFI010000016">
    <property type="protein sequence ID" value="MBM7693919.1"/>
    <property type="molecule type" value="Genomic_DNA"/>
</dbReference>
<evidence type="ECO:0000256" key="1">
    <source>
        <dbReference type="ARBA" id="ARBA00022553"/>
    </source>
</evidence>
<feature type="domain" description="STAS" evidence="2">
    <location>
        <begin position="159"/>
        <end position="270"/>
    </location>
</feature>
<comment type="caution">
    <text evidence="3">The sequence shown here is derived from an EMBL/GenBank/DDBJ whole genome shotgun (WGS) entry which is preliminary data.</text>
</comment>
<reference evidence="3 4" key="1">
    <citation type="submission" date="2021-01" db="EMBL/GenBank/DDBJ databases">
        <title>Genomic Encyclopedia of Type Strains, Phase IV (KMG-IV): sequencing the most valuable type-strain genomes for metagenomic binning, comparative biology and taxonomic classification.</title>
        <authorList>
            <person name="Goeker M."/>
        </authorList>
    </citation>
    <scope>NUCLEOTIDE SEQUENCE [LARGE SCALE GENOMIC DNA]</scope>
    <source>
        <strain evidence="3 4">DSM 105482</strain>
    </source>
</reference>
<gene>
    <name evidence="3" type="ORF">JOC77_003363</name>
</gene>
<sequence length="272" mass="30133">MSWSIEDVAIKIAGRKYDLADKITAEQSKKHPEVQASISAELREQRIKLIDMYKELLIDDLDTALNKITRWGVETGTALSEMGMTIDMALDELPYYRNEMAEVICEEAEKHGVSFKTYNDAISKLHRIIDQAAQSFSVAFVRHNKHMIESARAALNELSVPVVPLTEGVAVLPLVGEIDEERANLLMEKSLVQSTKLKVSCFIMDLSGVPVVDTIAAKQIFQVTQALSLLGIKAAVSGIRPEMAQKIVNLGIDFTKISTYSTLQQAINSLKP</sequence>
<dbReference type="SUPFAM" id="SSF52091">
    <property type="entry name" value="SpoIIaa-like"/>
    <property type="match status" value="1"/>
</dbReference>
<protein>
    <submittedName>
        <fullName evidence="3">RsbT co-antagonist protein RsbR</fullName>
    </submittedName>
</protein>
<dbReference type="Proteomes" id="UP000823486">
    <property type="component" value="Unassembled WGS sequence"/>
</dbReference>